<keyword evidence="2" id="KW-1185">Reference proteome</keyword>
<proteinExistence type="predicted"/>
<dbReference type="Proteomes" id="UP001156706">
    <property type="component" value="Unassembled WGS sequence"/>
</dbReference>
<sequence length="94" mass="11052">MGEVVDRYAEKPFLRLLEYYVLNAIGKLEESQRMALQQMEPKLRDVYKTDGSWVDINEQLRSIWNGYAEHVRRQGLEPDPSKFATQFVDENFPG</sequence>
<gene>
    <name evidence="1" type="ORF">GCM10007907_17620</name>
</gene>
<evidence type="ECO:0000313" key="1">
    <source>
        <dbReference type="EMBL" id="GLR12972.1"/>
    </source>
</evidence>
<accession>A0ABQ5YH20</accession>
<evidence type="ECO:0000313" key="2">
    <source>
        <dbReference type="Proteomes" id="UP001156706"/>
    </source>
</evidence>
<comment type="caution">
    <text evidence="1">The sequence shown here is derived from an EMBL/GenBank/DDBJ whole genome shotgun (WGS) entry which is preliminary data.</text>
</comment>
<protein>
    <submittedName>
        <fullName evidence="1">Uncharacterized protein</fullName>
    </submittedName>
</protein>
<organism evidence="1 2">
    <name type="scientific">Chitinimonas prasina</name>
    <dbReference type="NCBI Taxonomy" id="1434937"/>
    <lineage>
        <taxon>Bacteria</taxon>
        <taxon>Pseudomonadati</taxon>
        <taxon>Pseudomonadota</taxon>
        <taxon>Betaproteobacteria</taxon>
        <taxon>Neisseriales</taxon>
        <taxon>Chitinibacteraceae</taxon>
        <taxon>Chitinimonas</taxon>
    </lineage>
</organism>
<reference evidence="2" key="1">
    <citation type="journal article" date="2019" name="Int. J. Syst. Evol. Microbiol.">
        <title>The Global Catalogue of Microorganisms (GCM) 10K type strain sequencing project: providing services to taxonomists for standard genome sequencing and annotation.</title>
        <authorList>
            <consortium name="The Broad Institute Genomics Platform"/>
            <consortium name="The Broad Institute Genome Sequencing Center for Infectious Disease"/>
            <person name="Wu L."/>
            <person name="Ma J."/>
        </authorList>
    </citation>
    <scope>NUCLEOTIDE SEQUENCE [LARGE SCALE GENOMIC DNA]</scope>
    <source>
        <strain evidence="2">NBRC 110044</strain>
    </source>
</reference>
<name>A0ABQ5YH20_9NEIS</name>
<dbReference type="EMBL" id="BSOG01000002">
    <property type="protein sequence ID" value="GLR12972.1"/>
    <property type="molecule type" value="Genomic_DNA"/>
</dbReference>